<evidence type="ECO:0000313" key="2">
    <source>
        <dbReference type="Proteomes" id="UP000299102"/>
    </source>
</evidence>
<evidence type="ECO:0000313" key="1">
    <source>
        <dbReference type="EMBL" id="GBP83892.1"/>
    </source>
</evidence>
<sequence>MNLHAAFEEERPNSNRNGIIFYSFPLQRDGEGGKTIMGRPCARAQALTSSSKAAGNIVMLTARDCLWVLSDQHLGIFRENFSVRTEKDAGSADTLRFDDPYTVVMLGETNGAIASGRSRGFPGFGKPMTTASFHIGGK</sequence>
<keyword evidence="2" id="KW-1185">Reference proteome</keyword>
<reference evidence="1 2" key="1">
    <citation type="journal article" date="2019" name="Commun. Biol.">
        <title>The bagworm genome reveals a unique fibroin gene that provides high tensile strength.</title>
        <authorList>
            <person name="Kono N."/>
            <person name="Nakamura H."/>
            <person name="Ohtoshi R."/>
            <person name="Tomita M."/>
            <person name="Numata K."/>
            <person name="Arakawa K."/>
        </authorList>
    </citation>
    <scope>NUCLEOTIDE SEQUENCE [LARGE SCALE GENOMIC DNA]</scope>
</reference>
<protein>
    <submittedName>
        <fullName evidence="1">Uncharacterized protein</fullName>
    </submittedName>
</protein>
<dbReference type="Proteomes" id="UP000299102">
    <property type="component" value="Unassembled WGS sequence"/>
</dbReference>
<name>A0A4C1Z9B0_EUMVA</name>
<accession>A0A4C1Z9B0</accession>
<proteinExistence type="predicted"/>
<gene>
    <name evidence="1" type="ORF">EVAR_36540_1</name>
</gene>
<dbReference type="AlphaFoldDB" id="A0A4C1Z9B0"/>
<dbReference type="EMBL" id="BGZK01001647">
    <property type="protein sequence ID" value="GBP83892.1"/>
    <property type="molecule type" value="Genomic_DNA"/>
</dbReference>
<organism evidence="1 2">
    <name type="scientific">Eumeta variegata</name>
    <name type="common">Bagworm moth</name>
    <name type="synonym">Eumeta japonica</name>
    <dbReference type="NCBI Taxonomy" id="151549"/>
    <lineage>
        <taxon>Eukaryota</taxon>
        <taxon>Metazoa</taxon>
        <taxon>Ecdysozoa</taxon>
        <taxon>Arthropoda</taxon>
        <taxon>Hexapoda</taxon>
        <taxon>Insecta</taxon>
        <taxon>Pterygota</taxon>
        <taxon>Neoptera</taxon>
        <taxon>Endopterygota</taxon>
        <taxon>Lepidoptera</taxon>
        <taxon>Glossata</taxon>
        <taxon>Ditrysia</taxon>
        <taxon>Tineoidea</taxon>
        <taxon>Psychidae</taxon>
        <taxon>Oiketicinae</taxon>
        <taxon>Eumeta</taxon>
    </lineage>
</organism>
<comment type="caution">
    <text evidence="1">The sequence shown here is derived from an EMBL/GenBank/DDBJ whole genome shotgun (WGS) entry which is preliminary data.</text>
</comment>